<evidence type="ECO:0000256" key="2">
    <source>
        <dbReference type="ARBA" id="ARBA00023015"/>
    </source>
</evidence>
<dbReference type="SUPFAM" id="SSF88946">
    <property type="entry name" value="Sigma2 domain of RNA polymerase sigma factors"/>
    <property type="match status" value="1"/>
</dbReference>
<feature type="domain" description="RNA polymerase sigma-70 region 2" evidence="5">
    <location>
        <begin position="14"/>
        <end position="77"/>
    </location>
</feature>
<dbReference type="InterPro" id="IPR000792">
    <property type="entry name" value="Tscrpt_reg_LuxR_C"/>
</dbReference>
<organism evidence="8 9">
    <name type="scientific">Stenotrophomonas maltophilia</name>
    <name type="common">Pseudomonas maltophilia</name>
    <name type="synonym">Xanthomonas maltophilia</name>
    <dbReference type="NCBI Taxonomy" id="40324"/>
    <lineage>
        <taxon>Bacteria</taxon>
        <taxon>Pseudomonadati</taxon>
        <taxon>Pseudomonadota</taxon>
        <taxon>Gammaproteobacteria</taxon>
        <taxon>Lysobacterales</taxon>
        <taxon>Lysobacteraceae</taxon>
        <taxon>Stenotrophomonas</taxon>
        <taxon>Stenotrophomonas maltophilia group</taxon>
    </lineage>
</organism>
<dbReference type="Gene3D" id="1.10.10.10">
    <property type="entry name" value="Winged helix-like DNA-binding domain superfamily/Winged helix DNA-binding domain"/>
    <property type="match status" value="1"/>
</dbReference>
<dbReference type="Pfam" id="PF04542">
    <property type="entry name" value="Sigma70_r2"/>
    <property type="match status" value="1"/>
</dbReference>
<dbReference type="eggNOG" id="COG1595">
    <property type="taxonomic scope" value="Bacteria"/>
</dbReference>
<dbReference type="AlphaFoldDB" id="A0A0F5ZNS1"/>
<reference evidence="7" key="2">
    <citation type="submission" date="2023-08" db="EMBL/GenBank/DDBJ databases">
        <authorList>
            <consortium name="Clinical and Environmental Microbiology Branch: Whole genome sequencing antimicrobial resistance pathogens in the healthcare setting"/>
        </authorList>
    </citation>
    <scope>NUCLEOTIDE SEQUENCE</scope>
    <source>
        <strain evidence="7">2023CJ-00293</strain>
    </source>
</reference>
<dbReference type="InterPro" id="IPR013324">
    <property type="entry name" value="RNA_pol_sigma_r3/r4-like"/>
</dbReference>
<dbReference type="InterPro" id="IPR007627">
    <property type="entry name" value="RNA_pol_sigma70_r2"/>
</dbReference>
<evidence type="ECO:0000256" key="4">
    <source>
        <dbReference type="ARBA" id="ARBA00023163"/>
    </source>
</evidence>
<dbReference type="EMBL" id="JZRZ01000025">
    <property type="protein sequence ID" value="KKD56972.1"/>
    <property type="molecule type" value="Genomic_DNA"/>
</dbReference>
<dbReference type="RefSeq" id="WP_005410933.1">
    <property type="nucleotide sequence ID" value="NZ_BKBG02000001.1"/>
</dbReference>
<dbReference type="GO" id="GO:0016987">
    <property type="term" value="F:sigma factor activity"/>
    <property type="evidence" value="ECO:0007669"/>
    <property type="project" value="UniProtKB-KW"/>
</dbReference>
<dbReference type="OrthoDB" id="9797134at2"/>
<proteinExistence type="inferred from homology"/>
<dbReference type="Gene3D" id="1.10.1740.10">
    <property type="match status" value="1"/>
</dbReference>
<dbReference type="PRINTS" id="PR00038">
    <property type="entry name" value="HTHLUXR"/>
</dbReference>
<evidence type="ECO:0000259" key="5">
    <source>
        <dbReference type="Pfam" id="PF04542"/>
    </source>
</evidence>
<evidence type="ECO:0000313" key="8">
    <source>
        <dbReference type="EMBL" id="KKD56972.1"/>
    </source>
</evidence>
<dbReference type="Proteomes" id="UP000243478">
    <property type="component" value="Unassembled WGS sequence"/>
</dbReference>
<dbReference type="GeneID" id="93834884"/>
<dbReference type="PANTHER" id="PTHR43133:SF63">
    <property type="entry name" value="RNA POLYMERASE SIGMA FACTOR FECI-RELATED"/>
    <property type="match status" value="1"/>
</dbReference>
<dbReference type="PANTHER" id="PTHR43133">
    <property type="entry name" value="RNA POLYMERASE ECF-TYPE SIGMA FACTO"/>
    <property type="match status" value="1"/>
</dbReference>
<accession>A0A0F5ZNS1</accession>
<dbReference type="Pfam" id="PF08281">
    <property type="entry name" value="Sigma70_r4_2"/>
    <property type="match status" value="1"/>
</dbReference>
<name>A0A0F5ZNS1_STEMA</name>
<evidence type="ECO:0000256" key="3">
    <source>
        <dbReference type="ARBA" id="ARBA00023082"/>
    </source>
</evidence>
<dbReference type="InterPro" id="IPR039425">
    <property type="entry name" value="RNA_pol_sigma-70-like"/>
</dbReference>
<evidence type="ECO:0000313" key="9">
    <source>
        <dbReference type="Proteomes" id="UP000243478"/>
    </source>
</evidence>
<dbReference type="Proteomes" id="UP001225498">
    <property type="component" value="Unassembled WGS sequence"/>
</dbReference>
<comment type="similarity">
    <text evidence="1">Belongs to the sigma-70 factor family. ECF subfamily.</text>
</comment>
<gene>
    <name evidence="7" type="ORF">REH87_001573</name>
    <name evidence="8" type="ORF">VM57_16300</name>
</gene>
<sequence length="166" mass="18649">MSSNAASLTELLIRERPALLRRVQRILGGDNGAEDVIQAVWFKARGVDDSQAIDNPRAYLYRLAANLATDHGRESTRRNRLLADHYLWGADEVISTEEQAMAQDELQRVLDAAGHLPEPTRTIFRLNRLQGLTQAEIARRLGVSVTTVENHVRTALQRLAWARSGR</sequence>
<evidence type="ECO:0000256" key="1">
    <source>
        <dbReference type="ARBA" id="ARBA00010641"/>
    </source>
</evidence>
<reference evidence="8 9" key="1">
    <citation type="submission" date="2015-03" db="EMBL/GenBank/DDBJ databases">
        <title>Draft genome of Stenotrophomonas maltophila isolated from urine specimen.</title>
        <authorList>
            <person name="Murugan N."/>
            <person name="Malathi J."/>
            <person name="Umashankar V."/>
            <person name="Madhavan H."/>
        </authorList>
    </citation>
    <scope>NUCLEOTIDE SEQUENCE [LARGE SCALE GENOMIC DNA]</scope>
    <source>
        <strain evidence="8 9">JMNMN1</strain>
    </source>
</reference>
<dbReference type="InterPro" id="IPR013249">
    <property type="entry name" value="RNA_pol_sigma70_r4_t2"/>
</dbReference>
<dbReference type="NCBIfam" id="TIGR02937">
    <property type="entry name" value="sigma70-ECF"/>
    <property type="match status" value="1"/>
</dbReference>
<dbReference type="InterPro" id="IPR014284">
    <property type="entry name" value="RNA_pol_sigma-70_dom"/>
</dbReference>
<comment type="caution">
    <text evidence="8">The sequence shown here is derived from an EMBL/GenBank/DDBJ whole genome shotgun (WGS) entry which is preliminary data.</text>
</comment>
<feature type="domain" description="RNA polymerase sigma factor 70 region 4 type 2" evidence="6">
    <location>
        <begin position="107"/>
        <end position="159"/>
    </location>
</feature>
<dbReference type="InterPro" id="IPR013325">
    <property type="entry name" value="RNA_pol_sigma_r2"/>
</dbReference>
<keyword evidence="3" id="KW-0731">Sigma factor</keyword>
<dbReference type="GO" id="GO:0006352">
    <property type="term" value="P:DNA-templated transcription initiation"/>
    <property type="evidence" value="ECO:0007669"/>
    <property type="project" value="InterPro"/>
</dbReference>
<keyword evidence="2" id="KW-0805">Transcription regulation</keyword>
<protein>
    <submittedName>
        <fullName evidence="7 8">RNA polymerase</fullName>
    </submittedName>
</protein>
<dbReference type="SUPFAM" id="SSF88659">
    <property type="entry name" value="Sigma3 and sigma4 domains of RNA polymerase sigma factors"/>
    <property type="match status" value="1"/>
</dbReference>
<dbReference type="PATRIC" id="fig|40324.61.peg.4583"/>
<evidence type="ECO:0000259" key="6">
    <source>
        <dbReference type="Pfam" id="PF08281"/>
    </source>
</evidence>
<dbReference type="InterPro" id="IPR036388">
    <property type="entry name" value="WH-like_DNA-bd_sf"/>
</dbReference>
<dbReference type="GO" id="GO:0003677">
    <property type="term" value="F:DNA binding"/>
    <property type="evidence" value="ECO:0007669"/>
    <property type="project" value="InterPro"/>
</dbReference>
<keyword evidence="4" id="KW-0804">Transcription</keyword>
<evidence type="ECO:0000313" key="7">
    <source>
        <dbReference type="EMBL" id="EKZ1926576.1"/>
    </source>
</evidence>
<dbReference type="EMBL" id="ABLTIR010000024">
    <property type="protein sequence ID" value="EKZ1926576.1"/>
    <property type="molecule type" value="Genomic_DNA"/>
</dbReference>